<proteinExistence type="predicted"/>
<keyword evidence="1" id="KW-0812">Transmembrane</keyword>
<protein>
    <submittedName>
        <fullName evidence="2">Uncharacterized protein</fullName>
    </submittedName>
</protein>
<feature type="transmembrane region" description="Helical" evidence="1">
    <location>
        <begin position="5"/>
        <end position="23"/>
    </location>
</feature>
<dbReference type="SUPFAM" id="SSF82171">
    <property type="entry name" value="DPP6 N-terminal domain-like"/>
    <property type="match status" value="1"/>
</dbReference>
<gene>
    <name evidence="2" type="ORF">Ana3638_04155</name>
</gene>
<dbReference type="EMBL" id="CP048000">
    <property type="protein sequence ID" value="QHQ60072.1"/>
    <property type="molecule type" value="Genomic_DNA"/>
</dbReference>
<dbReference type="Proteomes" id="UP000464314">
    <property type="component" value="Chromosome"/>
</dbReference>
<name>A0A6P1TJ01_9FIRM</name>
<organism evidence="2 3">
    <name type="scientific">Anaerocolumna sedimenticola</name>
    <dbReference type="NCBI Taxonomy" id="2696063"/>
    <lineage>
        <taxon>Bacteria</taxon>
        <taxon>Bacillati</taxon>
        <taxon>Bacillota</taxon>
        <taxon>Clostridia</taxon>
        <taxon>Lachnospirales</taxon>
        <taxon>Lachnospiraceae</taxon>
        <taxon>Anaerocolumna</taxon>
    </lineage>
</organism>
<accession>A0A6P1TJ01</accession>
<evidence type="ECO:0000256" key="1">
    <source>
        <dbReference type="SAM" id="Phobius"/>
    </source>
</evidence>
<keyword evidence="1" id="KW-0472">Membrane</keyword>
<dbReference type="RefSeq" id="WP_161836908.1">
    <property type="nucleotide sequence ID" value="NZ_CP048000.1"/>
</dbReference>
<sequence>MLKLLYRIIILLAVFAASLFYFGRDIKEEVFDIQKTIEMGETSFPILTIRMDKNEMNLLHGYSNNLNANLVRDSITPLDANQSFDVVIDGKENDVKRVIYELRSVADNNLLETDTINALEKEEDKKTARIKFKSELEEGNEYAVKITLVTSESRKMNYYTRVKLQPSSHYEEKMDFVMDFHNAIMDRKKAENIVMYLEPDGDADNTSLSYVNIHSSFDLVRWGNLKPKVMGEIIPTINEINDDTASVELKYMISAETESSEEYYYVKEFYRVRYTTSRIYLLNYERTMESVFDINLTSLTKSELKLGITNKKDTNLVTSTDNNKLSFVSQRELWYYNLAENQAVKVFSFRQKNTDYVRDTYDEHDVKILNMDDDGNIDFCVYGYMNRGVYEGRVGIVLYKYYSAENRIEELVYIPMNVTYQMLKEELDSFSYVNQLDVYYFALNHKIYSYNLITKALTVIASDISSEDYVVNKQDHFIAWQNNSNPKKSTEIIILDLESGTKQKITASAGDNINLLGKIDNNFIYGFVKHNSISEQIDGSLLVPMYKINIADSKSQILKEYSKNGYYVSGITVNGNVITLERVKKKGTNKFESCEPDNILNTITSKVEAIGLTSRVTQKTLTEFYISLPSGFKIEEKPRYYSTINTIINEDTTLRLEDSETVVEPYTVYALGVSPEYMNKPEMLLIRLIIRQGLY</sequence>
<dbReference type="KEGG" id="anr:Ana3638_04155"/>
<keyword evidence="1" id="KW-1133">Transmembrane helix</keyword>
<evidence type="ECO:0000313" key="3">
    <source>
        <dbReference type="Proteomes" id="UP000464314"/>
    </source>
</evidence>
<evidence type="ECO:0000313" key="2">
    <source>
        <dbReference type="EMBL" id="QHQ60072.1"/>
    </source>
</evidence>
<dbReference type="AlphaFoldDB" id="A0A6P1TJ01"/>
<keyword evidence="3" id="KW-1185">Reference proteome</keyword>
<reference evidence="2 3" key="1">
    <citation type="submission" date="2020-01" db="EMBL/GenBank/DDBJ databases">
        <title>Genome analysis of Anaerocolumna sp. CBA3638.</title>
        <authorList>
            <person name="Kim J."/>
            <person name="Roh S.W."/>
        </authorList>
    </citation>
    <scope>NUCLEOTIDE SEQUENCE [LARGE SCALE GENOMIC DNA]</scope>
    <source>
        <strain evidence="2 3">CBA3638</strain>
    </source>
</reference>